<keyword evidence="1" id="KW-0805">Transcription regulation</keyword>
<sequence>MTAQTTRDRILDALQRILVEHGATAITLEAVAAEAEVSKGGLLYHFRSKEALVQGLVDRLAEQAEDEYARAAESEGGIPRFFLESSLPSSDEARLYWSVIAALRSVDSGFAEVGGGLARIFTRWAELLHAEIPDPVLAETVRLVGDGLYLSAIAGLPAPEPERVRAVIDTLLAQVDAARTRG</sequence>
<feature type="DNA-binding region" description="H-T-H motif" evidence="4">
    <location>
        <begin position="27"/>
        <end position="46"/>
    </location>
</feature>
<dbReference type="InterPro" id="IPR001647">
    <property type="entry name" value="HTH_TetR"/>
</dbReference>
<evidence type="ECO:0000256" key="3">
    <source>
        <dbReference type="ARBA" id="ARBA00023163"/>
    </source>
</evidence>
<comment type="caution">
    <text evidence="6">The sequence shown here is derived from an EMBL/GenBank/DDBJ whole genome shotgun (WGS) entry which is preliminary data.</text>
</comment>
<feature type="domain" description="HTH tetR-type" evidence="5">
    <location>
        <begin position="4"/>
        <end position="64"/>
    </location>
</feature>
<keyword evidence="2 4" id="KW-0238">DNA-binding</keyword>
<accession>A0A2T0PXN3</accession>
<evidence type="ECO:0000313" key="7">
    <source>
        <dbReference type="Proteomes" id="UP000237846"/>
    </source>
</evidence>
<evidence type="ECO:0000313" key="6">
    <source>
        <dbReference type="EMBL" id="PRX96198.1"/>
    </source>
</evidence>
<dbReference type="InterPro" id="IPR041479">
    <property type="entry name" value="TetR_CgmR_C"/>
</dbReference>
<evidence type="ECO:0000256" key="1">
    <source>
        <dbReference type="ARBA" id="ARBA00023015"/>
    </source>
</evidence>
<dbReference type="PROSITE" id="PS50977">
    <property type="entry name" value="HTH_TETR_2"/>
    <property type="match status" value="1"/>
</dbReference>
<name>A0A2T0PXN3_9ACTN</name>
<dbReference type="GO" id="GO:0000976">
    <property type="term" value="F:transcription cis-regulatory region binding"/>
    <property type="evidence" value="ECO:0007669"/>
    <property type="project" value="TreeGrafter"/>
</dbReference>
<dbReference type="SUPFAM" id="SSF46689">
    <property type="entry name" value="Homeodomain-like"/>
    <property type="match status" value="1"/>
</dbReference>
<protein>
    <submittedName>
        <fullName evidence="6">TetR family transcriptional regulator</fullName>
    </submittedName>
</protein>
<dbReference type="Gene3D" id="1.10.357.10">
    <property type="entry name" value="Tetracycline Repressor, domain 2"/>
    <property type="match status" value="1"/>
</dbReference>
<keyword evidence="3" id="KW-0804">Transcription</keyword>
<dbReference type="GO" id="GO:0003700">
    <property type="term" value="F:DNA-binding transcription factor activity"/>
    <property type="evidence" value="ECO:0007669"/>
    <property type="project" value="TreeGrafter"/>
</dbReference>
<dbReference type="Proteomes" id="UP000237846">
    <property type="component" value="Unassembled WGS sequence"/>
</dbReference>
<dbReference type="Pfam" id="PF17937">
    <property type="entry name" value="TetR_C_28"/>
    <property type="match status" value="1"/>
</dbReference>
<keyword evidence="7" id="KW-1185">Reference proteome</keyword>
<dbReference type="InterPro" id="IPR050109">
    <property type="entry name" value="HTH-type_TetR-like_transc_reg"/>
</dbReference>
<evidence type="ECO:0000259" key="5">
    <source>
        <dbReference type="PROSITE" id="PS50977"/>
    </source>
</evidence>
<evidence type="ECO:0000256" key="4">
    <source>
        <dbReference type="PROSITE-ProRule" id="PRU00335"/>
    </source>
</evidence>
<dbReference type="OrthoDB" id="9806334at2"/>
<organism evidence="6 7">
    <name type="scientific">Allonocardiopsis opalescens</name>
    <dbReference type="NCBI Taxonomy" id="1144618"/>
    <lineage>
        <taxon>Bacteria</taxon>
        <taxon>Bacillati</taxon>
        <taxon>Actinomycetota</taxon>
        <taxon>Actinomycetes</taxon>
        <taxon>Streptosporangiales</taxon>
        <taxon>Allonocardiopsis</taxon>
    </lineage>
</organism>
<dbReference type="Pfam" id="PF00440">
    <property type="entry name" value="TetR_N"/>
    <property type="match status" value="1"/>
</dbReference>
<proteinExistence type="predicted"/>
<dbReference type="PRINTS" id="PR00455">
    <property type="entry name" value="HTHTETR"/>
</dbReference>
<dbReference type="InterPro" id="IPR009057">
    <property type="entry name" value="Homeodomain-like_sf"/>
</dbReference>
<evidence type="ECO:0000256" key="2">
    <source>
        <dbReference type="ARBA" id="ARBA00023125"/>
    </source>
</evidence>
<dbReference type="AlphaFoldDB" id="A0A2T0PXN3"/>
<dbReference type="PANTHER" id="PTHR30055:SF234">
    <property type="entry name" value="HTH-TYPE TRANSCRIPTIONAL REGULATOR BETI"/>
    <property type="match status" value="1"/>
</dbReference>
<dbReference type="EMBL" id="PVZC01000008">
    <property type="protein sequence ID" value="PRX96198.1"/>
    <property type="molecule type" value="Genomic_DNA"/>
</dbReference>
<gene>
    <name evidence="6" type="ORF">CLV72_108204</name>
</gene>
<reference evidence="6 7" key="1">
    <citation type="submission" date="2018-03" db="EMBL/GenBank/DDBJ databases">
        <title>Genomic Encyclopedia of Archaeal and Bacterial Type Strains, Phase II (KMG-II): from individual species to whole genera.</title>
        <authorList>
            <person name="Goeker M."/>
        </authorList>
    </citation>
    <scope>NUCLEOTIDE SEQUENCE [LARGE SCALE GENOMIC DNA]</scope>
    <source>
        <strain evidence="6 7">DSM 45601</strain>
    </source>
</reference>
<dbReference type="PANTHER" id="PTHR30055">
    <property type="entry name" value="HTH-TYPE TRANSCRIPTIONAL REGULATOR RUTR"/>
    <property type="match status" value="1"/>
</dbReference>
<dbReference type="RefSeq" id="WP_106250921.1">
    <property type="nucleotide sequence ID" value="NZ_PVZC01000008.1"/>
</dbReference>